<organism evidence="9 10">
    <name type="scientific">Marvinbryantia formatexigens DSM 14469</name>
    <dbReference type="NCBI Taxonomy" id="478749"/>
    <lineage>
        <taxon>Bacteria</taxon>
        <taxon>Bacillati</taxon>
        <taxon>Bacillota</taxon>
        <taxon>Clostridia</taxon>
        <taxon>Lachnospirales</taxon>
        <taxon>Lachnospiraceae</taxon>
        <taxon>Marvinbryantia</taxon>
    </lineage>
</organism>
<dbReference type="eggNOG" id="COG1175">
    <property type="taxonomic scope" value="Bacteria"/>
</dbReference>
<sequence>MNKTKRKWHWNKTLTGFLFVLPQLLFFAVFTVYPIFEGFRISLYKTTAVENTFVGLQNYITLFQDSVFIKSIFNTLFLVAVITVGMLLLGLVISLAIFDKSNGYVTFIRSTVYLPVIVSTVVMSMVWKFLLNPANGLVNYYLGKMGSKNTNLLGNPDTAIWVIAFVTIIASVGTAVIMYVASMNGVSSEMLEAAKVDGASKLQISIKIIIPLVKATTLYLSVTTIISILKLFVVIQLMTDGGPNNATMTMMYYLYKNAFAYDKKNIAAAVGVLMFIIAVIIAIPQFSSMTEKEGGR</sequence>
<keyword evidence="2 7" id="KW-0813">Transport</keyword>
<feature type="transmembrane region" description="Helical" evidence="7">
    <location>
        <begin position="266"/>
        <end position="286"/>
    </location>
</feature>
<evidence type="ECO:0000256" key="1">
    <source>
        <dbReference type="ARBA" id="ARBA00004651"/>
    </source>
</evidence>
<dbReference type="CDD" id="cd06261">
    <property type="entry name" value="TM_PBP2"/>
    <property type="match status" value="1"/>
</dbReference>
<accession>C6L8R4</accession>
<feature type="transmembrane region" description="Helical" evidence="7">
    <location>
        <begin position="159"/>
        <end position="181"/>
    </location>
</feature>
<proteinExistence type="inferred from homology"/>
<feature type="domain" description="ABC transmembrane type-1" evidence="8">
    <location>
        <begin position="72"/>
        <end position="285"/>
    </location>
</feature>
<dbReference type="GO" id="GO:0005886">
    <property type="term" value="C:plasma membrane"/>
    <property type="evidence" value="ECO:0007669"/>
    <property type="project" value="UniProtKB-SubCell"/>
</dbReference>
<evidence type="ECO:0000313" key="9">
    <source>
        <dbReference type="EMBL" id="EET62653.1"/>
    </source>
</evidence>
<keyword evidence="5 7" id="KW-1133">Transmembrane helix</keyword>
<evidence type="ECO:0000256" key="3">
    <source>
        <dbReference type="ARBA" id="ARBA00022475"/>
    </source>
</evidence>
<dbReference type="SUPFAM" id="SSF161098">
    <property type="entry name" value="MetI-like"/>
    <property type="match status" value="1"/>
</dbReference>
<comment type="similarity">
    <text evidence="7">Belongs to the binding-protein-dependent transport system permease family.</text>
</comment>
<feature type="transmembrane region" description="Helical" evidence="7">
    <location>
        <begin position="72"/>
        <end position="98"/>
    </location>
</feature>
<evidence type="ECO:0000313" key="10">
    <source>
        <dbReference type="Proteomes" id="UP000005561"/>
    </source>
</evidence>
<dbReference type="OrthoDB" id="42615at2"/>
<dbReference type="InterPro" id="IPR035906">
    <property type="entry name" value="MetI-like_sf"/>
</dbReference>
<keyword evidence="6 7" id="KW-0472">Membrane</keyword>
<name>C6L8R4_9FIRM</name>
<evidence type="ECO:0000256" key="2">
    <source>
        <dbReference type="ARBA" id="ARBA00022448"/>
    </source>
</evidence>
<feature type="transmembrane region" description="Helical" evidence="7">
    <location>
        <begin position="110"/>
        <end position="130"/>
    </location>
</feature>
<evidence type="ECO:0000256" key="5">
    <source>
        <dbReference type="ARBA" id="ARBA00022989"/>
    </source>
</evidence>
<evidence type="ECO:0000256" key="4">
    <source>
        <dbReference type="ARBA" id="ARBA00022692"/>
    </source>
</evidence>
<dbReference type="AlphaFoldDB" id="C6L8R4"/>
<dbReference type="GO" id="GO:0055085">
    <property type="term" value="P:transmembrane transport"/>
    <property type="evidence" value="ECO:0007669"/>
    <property type="project" value="InterPro"/>
</dbReference>
<protein>
    <submittedName>
        <fullName evidence="9">ABC transporter, permease protein</fullName>
    </submittedName>
</protein>
<dbReference type="Proteomes" id="UP000005561">
    <property type="component" value="Unassembled WGS sequence"/>
</dbReference>
<keyword evidence="3" id="KW-1003">Cell membrane</keyword>
<gene>
    <name evidence="9" type="ORF">BRYFOR_05003</name>
</gene>
<dbReference type="PROSITE" id="PS50928">
    <property type="entry name" value="ABC_TM1"/>
    <property type="match status" value="1"/>
</dbReference>
<reference evidence="9" key="1">
    <citation type="submission" date="2009-07" db="EMBL/GenBank/DDBJ databases">
        <authorList>
            <person name="Weinstock G."/>
            <person name="Sodergren E."/>
            <person name="Clifton S."/>
            <person name="Fulton L."/>
            <person name="Fulton B."/>
            <person name="Courtney L."/>
            <person name="Fronick C."/>
            <person name="Harrison M."/>
            <person name="Strong C."/>
            <person name="Farmer C."/>
            <person name="Delahaunty K."/>
            <person name="Markovic C."/>
            <person name="Hall O."/>
            <person name="Minx P."/>
            <person name="Tomlinson C."/>
            <person name="Mitreva M."/>
            <person name="Nelson J."/>
            <person name="Hou S."/>
            <person name="Wollam A."/>
            <person name="Pepin K.H."/>
            <person name="Johnson M."/>
            <person name="Bhonagiri V."/>
            <person name="Nash W.E."/>
            <person name="Warren W."/>
            <person name="Chinwalla A."/>
            <person name="Mardis E.R."/>
            <person name="Wilson R.K."/>
        </authorList>
    </citation>
    <scope>NUCLEOTIDE SEQUENCE [LARGE SCALE GENOMIC DNA]</scope>
    <source>
        <strain evidence="9">DSM 14469</strain>
    </source>
</reference>
<evidence type="ECO:0000256" key="7">
    <source>
        <dbReference type="RuleBase" id="RU363032"/>
    </source>
</evidence>
<comment type="caution">
    <text evidence="9">The sequence shown here is derived from an EMBL/GenBank/DDBJ whole genome shotgun (WGS) entry which is preliminary data.</text>
</comment>
<dbReference type="InterPro" id="IPR000515">
    <property type="entry name" value="MetI-like"/>
</dbReference>
<dbReference type="Gene3D" id="1.10.3720.10">
    <property type="entry name" value="MetI-like"/>
    <property type="match status" value="1"/>
</dbReference>
<feature type="transmembrane region" description="Helical" evidence="7">
    <location>
        <begin position="217"/>
        <end position="238"/>
    </location>
</feature>
<feature type="transmembrane region" description="Helical" evidence="7">
    <location>
        <begin position="12"/>
        <end position="36"/>
    </location>
</feature>
<keyword evidence="4 7" id="KW-0812">Transmembrane</keyword>
<dbReference type="InterPro" id="IPR051393">
    <property type="entry name" value="ABC_transporter_permease"/>
</dbReference>
<dbReference type="STRING" id="168384.SAMN05660368_01641"/>
<comment type="subcellular location">
    <subcellularLocation>
        <location evidence="1 7">Cell membrane</location>
        <topology evidence="1 7">Multi-pass membrane protein</topology>
    </subcellularLocation>
</comment>
<dbReference type="RefSeq" id="WP_006859805.1">
    <property type="nucleotide sequence ID" value="NZ_ACCL02000001.1"/>
</dbReference>
<dbReference type="PANTHER" id="PTHR30193">
    <property type="entry name" value="ABC TRANSPORTER PERMEASE PROTEIN"/>
    <property type="match status" value="1"/>
</dbReference>
<keyword evidence="10" id="KW-1185">Reference proteome</keyword>
<dbReference type="Pfam" id="PF00528">
    <property type="entry name" value="BPD_transp_1"/>
    <property type="match status" value="1"/>
</dbReference>
<dbReference type="EMBL" id="ACCL02000001">
    <property type="protein sequence ID" value="EET62653.1"/>
    <property type="molecule type" value="Genomic_DNA"/>
</dbReference>
<evidence type="ECO:0000256" key="6">
    <source>
        <dbReference type="ARBA" id="ARBA00023136"/>
    </source>
</evidence>
<evidence type="ECO:0000259" key="8">
    <source>
        <dbReference type="PROSITE" id="PS50928"/>
    </source>
</evidence>
<dbReference type="PANTHER" id="PTHR30193:SF37">
    <property type="entry name" value="INNER MEMBRANE ABC TRANSPORTER PERMEASE PROTEIN YCJO"/>
    <property type="match status" value="1"/>
</dbReference>